<keyword evidence="5" id="KW-0812">Transmembrane</keyword>
<dbReference type="EMBL" id="MZGJ01000006">
    <property type="protein sequence ID" value="OQX51237.1"/>
    <property type="molecule type" value="Genomic_DNA"/>
</dbReference>
<dbReference type="Pfam" id="PF02646">
    <property type="entry name" value="RmuC"/>
    <property type="match status" value="1"/>
</dbReference>
<comment type="similarity">
    <text evidence="2">Belongs to the RmuC family.</text>
</comment>
<accession>A0A1W9NYK3</accession>
<dbReference type="GO" id="GO:0006310">
    <property type="term" value="P:DNA recombination"/>
    <property type="evidence" value="ECO:0007669"/>
    <property type="project" value="UniProtKB-KW"/>
</dbReference>
<feature type="transmembrane region" description="Helical" evidence="5">
    <location>
        <begin position="6"/>
        <end position="23"/>
    </location>
</feature>
<evidence type="ECO:0008006" key="8">
    <source>
        <dbReference type="Google" id="ProtNLM"/>
    </source>
</evidence>
<evidence type="ECO:0000256" key="3">
    <source>
        <dbReference type="ARBA" id="ARBA00023054"/>
    </source>
</evidence>
<reference evidence="7" key="1">
    <citation type="submission" date="2017-03" db="EMBL/GenBank/DDBJ databases">
        <title>Novel pathways for hydrocarbon cycling and metabolic interdependencies in hydrothermal sediment communities.</title>
        <authorList>
            <person name="Dombrowski N."/>
            <person name="Seitz K."/>
            <person name="Teske A."/>
            <person name="Baker B."/>
        </authorList>
    </citation>
    <scope>NUCLEOTIDE SEQUENCE [LARGE SCALE GENOMIC DNA]</scope>
</reference>
<dbReference type="InterPro" id="IPR003798">
    <property type="entry name" value="DNA_recombination_RmuC"/>
</dbReference>
<keyword evidence="5" id="KW-1133">Transmembrane helix</keyword>
<dbReference type="STRING" id="1968527.B5M47_01630"/>
<keyword evidence="5" id="KW-0472">Membrane</keyword>
<keyword evidence="3" id="KW-0175">Coiled coil</keyword>
<keyword evidence="4" id="KW-0233">DNA recombination</keyword>
<name>A0A1W9NYK3_UNCC3</name>
<evidence type="ECO:0000256" key="4">
    <source>
        <dbReference type="ARBA" id="ARBA00023172"/>
    </source>
</evidence>
<comment type="caution">
    <text evidence="6">The sequence shown here is derived from an EMBL/GenBank/DDBJ whole genome shotgun (WGS) entry which is preliminary data.</text>
</comment>
<evidence type="ECO:0000256" key="5">
    <source>
        <dbReference type="SAM" id="Phobius"/>
    </source>
</evidence>
<gene>
    <name evidence="6" type="ORF">B5M47_01630</name>
</gene>
<dbReference type="PANTHER" id="PTHR30563:SF0">
    <property type="entry name" value="DNA RECOMBINATION PROTEIN RMUC"/>
    <property type="match status" value="1"/>
</dbReference>
<dbReference type="Proteomes" id="UP000192520">
    <property type="component" value="Unassembled WGS sequence"/>
</dbReference>
<comment type="function">
    <text evidence="1">Involved in DNA recombination.</text>
</comment>
<protein>
    <recommendedName>
        <fullName evidence="8">DNA recombination protein RmuC</fullName>
    </recommendedName>
</protein>
<evidence type="ECO:0000313" key="6">
    <source>
        <dbReference type="EMBL" id="OQX51237.1"/>
    </source>
</evidence>
<proteinExistence type="inferred from homology"/>
<dbReference type="PANTHER" id="PTHR30563">
    <property type="entry name" value="DNA RECOMBINATION PROTEIN RMUC"/>
    <property type="match status" value="1"/>
</dbReference>
<evidence type="ECO:0000256" key="2">
    <source>
        <dbReference type="ARBA" id="ARBA00009840"/>
    </source>
</evidence>
<dbReference type="AlphaFoldDB" id="A0A1W9NYK3"/>
<organism evidence="6 7">
    <name type="scientific">candidate division CPR3 bacterium 4484_211</name>
    <dbReference type="NCBI Taxonomy" id="1968527"/>
    <lineage>
        <taxon>Bacteria</taxon>
        <taxon>Bacteria division CPR3</taxon>
    </lineage>
</organism>
<sequence length="339" mass="39079">MPFSTFVILVTIILGFAVILYFLNRRFQKLEERDEKDEAFKLIKEWMKQAVEQTDRTRREMQDRLDKTGKNINERLDNAAKVINRVNKELGEIGEIGRQMKDLQDFLRSPKLRGNIGEQVLADLLKQHLSHEQFSLQYSFPNGTIVDAAIKTDRGVIPVDAKFPMENFKRMMAAGDEADEQRFRRDFINDVRKHIRDISKKYIQPAEGTLDFALMYIPSEAVAYEVTVHTPELSDYANENRVVVVSPNQFNYYLRVILLGMEGKKVEEKARFIMNSLRAIQKDTQEFGENFRVLMKHITNAKTKADEVSVDFNRLSGKIDSVQQVSGESASSSLPLMDS</sequence>
<evidence type="ECO:0000256" key="1">
    <source>
        <dbReference type="ARBA" id="ARBA00003416"/>
    </source>
</evidence>
<evidence type="ECO:0000313" key="7">
    <source>
        <dbReference type="Proteomes" id="UP000192520"/>
    </source>
</evidence>